<sequence length="430" mass="48028">MKYHILHIDFEGSNCSFDDSDGEILSSFESSDQILLPKSKRGFSYINMSFKKAKRFGCFSTEGRHRRWQCQRTWVWLALASCYITCFVIIIWLSLILLVVKRLRIPSLNNGLHRILQEYKAPTVEDPASPLWLDDFSAGIIPVQCNSHNDYQQTVPLYQGLAAGCISTEADIWLGKNRNNYDDLLVGHNSRSLGQTRTLRSLYLDPLEAILAKQNSPSAGLAALPSYLPTSGNDVPVGVYSMVPNMSLVLLLDFKMDGDLIWQTVTDQLKPLRDNKWLTYWTPTSGIVQRPVTIVASGVAPFASITANSSYREIFYDAPITKISEQGSPYNRNNSCYASASLGSAVGSVKFGSLTKEQKSKVEDQVQKANEMGLKSRYWDTPSWPVGWRNRIWEALVGLGANVLNVDDVTAATGWDWQMCVVGGLNICNI</sequence>
<keyword evidence="1" id="KW-0812">Transmembrane</keyword>
<evidence type="ECO:0000256" key="1">
    <source>
        <dbReference type="SAM" id="Phobius"/>
    </source>
</evidence>
<dbReference type="InterPro" id="IPR051236">
    <property type="entry name" value="HAT_RTT109-like"/>
</dbReference>
<protein>
    <recommendedName>
        <fullName evidence="4">Altered inheritance of mitochondria protein 6</fullName>
    </recommendedName>
</protein>
<dbReference type="AlphaFoldDB" id="A0A9P7YFW4"/>
<dbReference type="PANTHER" id="PTHR31571">
    <property type="entry name" value="ALTERED INHERITANCE OF MITOCHONDRIA PROTEIN 6"/>
    <property type="match status" value="1"/>
</dbReference>
<dbReference type="Proteomes" id="UP000824998">
    <property type="component" value="Unassembled WGS sequence"/>
</dbReference>
<dbReference type="OrthoDB" id="4153866at2759"/>
<evidence type="ECO:0000313" key="3">
    <source>
        <dbReference type="Proteomes" id="UP000824998"/>
    </source>
</evidence>
<accession>A0A9P7YFW4</accession>
<reference evidence="2" key="1">
    <citation type="journal article" date="2021" name="IMA Fungus">
        <title>Genomic characterization of three marine fungi, including Emericellopsis atlantica sp. nov. with signatures of a generalist lifestyle and marine biomass degradation.</title>
        <authorList>
            <person name="Hagestad O.C."/>
            <person name="Hou L."/>
            <person name="Andersen J.H."/>
            <person name="Hansen E.H."/>
            <person name="Altermark B."/>
            <person name="Li C."/>
            <person name="Kuhnert E."/>
            <person name="Cox R.J."/>
            <person name="Crous P.W."/>
            <person name="Spatafora J.W."/>
            <person name="Lail K."/>
            <person name="Amirebrahimi M."/>
            <person name="Lipzen A."/>
            <person name="Pangilinan J."/>
            <person name="Andreopoulos W."/>
            <person name="Hayes R.D."/>
            <person name="Ng V."/>
            <person name="Grigoriev I.V."/>
            <person name="Jackson S.A."/>
            <person name="Sutton T.D.S."/>
            <person name="Dobson A.D.W."/>
            <person name="Rama T."/>
        </authorList>
    </citation>
    <scope>NUCLEOTIDE SEQUENCE</scope>
    <source>
        <strain evidence="2">TRa018bII</strain>
    </source>
</reference>
<evidence type="ECO:0008006" key="4">
    <source>
        <dbReference type="Google" id="ProtNLM"/>
    </source>
</evidence>
<evidence type="ECO:0000313" key="2">
    <source>
        <dbReference type="EMBL" id="KAG9232762.1"/>
    </source>
</evidence>
<name>A0A9P7YFW4_9HELO</name>
<keyword evidence="1" id="KW-1133">Transmembrane helix</keyword>
<gene>
    <name evidence="2" type="ORF">BJ875DRAFT_513760</name>
</gene>
<comment type="caution">
    <text evidence="2">The sequence shown here is derived from an EMBL/GenBank/DDBJ whole genome shotgun (WGS) entry which is preliminary data.</text>
</comment>
<feature type="transmembrane region" description="Helical" evidence="1">
    <location>
        <begin position="74"/>
        <end position="100"/>
    </location>
</feature>
<dbReference type="PANTHER" id="PTHR31571:SF1">
    <property type="entry name" value="ALTERED INHERITANCE OF MITOCHONDRIA PROTEIN 6"/>
    <property type="match status" value="1"/>
</dbReference>
<keyword evidence="1" id="KW-0472">Membrane</keyword>
<dbReference type="EMBL" id="MU251531">
    <property type="protein sequence ID" value="KAG9232762.1"/>
    <property type="molecule type" value="Genomic_DNA"/>
</dbReference>
<proteinExistence type="predicted"/>
<organism evidence="2 3">
    <name type="scientific">Amylocarpus encephaloides</name>
    <dbReference type="NCBI Taxonomy" id="45428"/>
    <lineage>
        <taxon>Eukaryota</taxon>
        <taxon>Fungi</taxon>
        <taxon>Dikarya</taxon>
        <taxon>Ascomycota</taxon>
        <taxon>Pezizomycotina</taxon>
        <taxon>Leotiomycetes</taxon>
        <taxon>Helotiales</taxon>
        <taxon>Helotiales incertae sedis</taxon>
        <taxon>Amylocarpus</taxon>
    </lineage>
</organism>
<keyword evidence="3" id="KW-1185">Reference proteome</keyword>